<evidence type="ECO:0000313" key="3">
    <source>
        <dbReference type="EMBL" id="CAD5232160.1"/>
    </source>
</evidence>
<dbReference type="SMR" id="A0A1I7RNN7"/>
<dbReference type="Proteomes" id="UP000659654">
    <property type="component" value="Unassembled WGS sequence"/>
</dbReference>
<dbReference type="PANTHER" id="PTHR45957">
    <property type="entry name" value="ANAPHASE-PROMOTING COMPLEX SUBUNIT 2"/>
    <property type="match status" value="1"/>
</dbReference>
<dbReference type="Gene3D" id="3.30.230.130">
    <property type="entry name" value="Cullin, Chain C, Domain 2"/>
    <property type="match status" value="1"/>
</dbReference>
<evidence type="ECO:0000256" key="1">
    <source>
        <dbReference type="PROSITE-ProRule" id="PRU00330"/>
    </source>
</evidence>
<proteinExistence type="inferred from homology"/>
<evidence type="ECO:0000313" key="6">
    <source>
        <dbReference type="Proteomes" id="UP000659654"/>
    </source>
</evidence>
<dbReference type="PROSITE" id="PS50069">
    <property type="entry name" value="CULLIN_2"/>
    <property type="match status" value="1"/>
</dbReference>
<keyword evidence="6" id="KW-1185">Reference proteome</keyword>
<sequence>MSSQQISENRIRLIEKGFQTNEIVGFLDELKNFDGFGSGKGFLSKFIRQNLKPFIEHRLTTLSTLNRNDLGNELPDLLLAIVYFTEEVHERVKLKEADVMSSVFTRNLFSKPFLDHLEPLMVRLFKYHFYLMSKTRNDGNMEVTVYVDSGEGPGVDVIGFTSKLQASIDELSSVPYLADFCRSSLVLAAHGITTSLVEDYASQRKTGIRVICFKAIMITVKKWLERWACYTPEFESTFTEYFEKIVISRLCADSFDIFIADYPRTLRLIEDLKVLMANRDWFGRETLLQNLSETICTRLLHVGVHTRDILKAYACAVESLIAFDESFVLVHKVCDMIKKYVKTRPDTVRTIIHFITAEKPGKYSQNVAQLVDKDHLTNVNDEYVIMMEEASKMTWDEWKPDPYDANPTESRLFRESADVFNMLVSIYGSRDLFVKEYQQLLANSLIAKGWGEHKDAEQKYLETMKKRFTDGELCHCEVMLKDIGDSERLFKFAVSEGLRIPFFPRIISSVFWPETKKDAKFAVTEPFKGYMDQFKANFEKKRDKRTINWYKDYGSLVKMDVKIRDCTLSVEAPLSFTQVLVAFCEKEKFDVDELADRFEMDKTSVIKRLEFWKEKGIISVNKENSSEWLICENLAQMERAVKQAKTKVTVEEHLESDEDEEEEIPIEEQVDALEQYWMYTKNLLLYHSSKDPLTPAKLVAMYKMIVAPEPPPSLEAVMMFMQRKVKLNLVVFENGQYKPDKDLRTVF</sequence>
<protein>
    <submittedName>
        <fullName evidence="3">(pine wood nematode) hypothetical protein</fullName>
    </submittedName>
    <submittedName>
        <fullName evidence="7">CULLIN_2 domain-containing protein</fullName>
    </submittedName>
</protein>
<dbReference type="SMART" id="SM00182">
    <property type="entry name" value="CULLIN"/>
    <property type="match status" value="1"/>
</dbReference>
<evidence type="ECO:0000313" key="5">
    <source>
        <dbReference type="Proteomes" id="UP000095284"/>
    </source>
</evidence>
<feature type="domain" description="Cullin family profile" evidence="2">
    <location>
        <begin position="385"/>
        <end position="613"/>
    </location>
</feature>
<dbReference type="Proteomes" id="UP000095284">
    <property type="component" value="Unplaced"/>
</dbReference>
<dbReference type="InterPro" id="IPR036388">
    <property type="entry name" value="WH-like_DNA-bd_sf"/>
</dbReference>
<dbReference type="eggNOG" id="KOG2165">
    <property type="taxonomic scope" value="Eukaryota"/>
</dbReference>
<dbReference type="InterPro" id="IPR057975">
    <property type="entry name" value="TPR_ANAPC2"/>
</dbReference>
<evidence type="ECO:0000313" key="4">
    <source>
        <dbReference type="EMBL" id="CAG9124186.1"/>
    </source>
</evidence>
<dbReference type="Pfam" id="PF25773">
    <property type="entry name" value="TPR_ANAPC2"/>
    <property type="match status" value="1"/>
</dbReference>
<dbReference type="EMBL" id="CAJFCV020000005">
    <property type="protein sequence ID" value="CAG9124186.1"/>
    <property type="molecule type" value="Genomic_DNA"/>
</dbReference>
<dbReference type="Gene3D" id="1.20.1310.10">
    <property type="entry name" value="Cullin Repeats"/>
    <property type="match status" value="1"/>
</dbReference>
<dbReference type="SUPFAM" id="SSF75632">
    <property type="entry name" value="Cullin homology domain"/>
    <property type="match status" value="1"/>
</dbReference>
<gene>
    <name evidence="3" type="ORF">BXYJ_LOCUS12251</name>
</gene>
<dbReference type="Gene3D" id="1.10.10.10">
    <property type="entry name" value="Winged helix-like DNA-binding domain superfamily/Winged helix DNA-binding domain"/>
    <property type="match status" value="1"/>
</dbReference>
<organism evidence="5 7">
    <name type="scientific">Bursaphelenchus xylophilus</name>
    <name type="common">Pinewood nematode worm</name>
    <name type="synonym">Aphelenchoides xylophilus</name>
    <dbReference type="NCBI Taxonomy" id="6326"/>
    <lineage>
        <taxon>Eukaryota</taxon>
        <taxon>Metazoa</taxon>
        <taxon>Ecdysozoa</taxon>
        <taxon>Nematoda</taxon>
        <taxon>Chromadorea</taxon>
        <taxon>Rhabditida</taxon>
        <taxon>Tylenchina</taxon>
        <taxon>Tylenchomorpha</taxon>
        <taxon>Aphelenchoidea</taxon>
        <taxon>Aphelenchoididae</taxon>
        <taxon>Bursaphelenchus</taxon>
    </lineage>
</organism>
<dbReference type="OrthoDB" id="5581181at2759"/>
<reference evidence="4" key="2">
    <citation type="submission" date="2020-08" db="EMBL/GenBank/DDBJ databases">
        <authorList>
            <person name="Kikuchi T."/>
        </authorList>
    </citation>
    <scope>NUCLEOTIDE SEQUENCE</scope>
    <source>
        <strain evidence="3">Ka4C1</strain>
    </source>
</reference>
<dbReference type="Proteomes" id="UP000582659">
    <property type="component" value="Unassembled WGS sequence"/>
</dbReference>
<evidence type="ECO:0000259" key="2">
    <source>
        <dbReference type="PROSITE" id="PS50069"/>
    </source>
</evidence>
<dbReference type="GO" id="GO:0031625">
    <property type="term" value="F:ubiquitin protein ligase binding"/>
    <property type="evidence" value="ECO:0007669"/>
    <property type="project" value="InterPro"/>
</dbReference>
<dbReference type="WBParaSite" id="BXY_0232400.1">
    <property type="protein sequence ID" value="BXY_0232400.1"/>
    <property type="gene ID" value="BXY_0232400"/>
</dbReference>
<dbReference type="AlphaFoldDB" id="A0A1I7RNN7"/>
<dbReference type="InterPro" id="IPR016158">
    <property type="entry name" value="Cullin_homology"/>
</dbReference>
<reference evidence="7" key="1">
    <citation type="submission" date="2016-11" db="UniProtKB">
        <authorList>
            <consortium name="WormBaseParasite"/>
        </authorList>
    </citation>
    <scope>IDENTIFICATION</scope>
</reference>
<accession>A0A1I7RNN7</accession>
<dbReference type="InterPro" id="IPR036317">
    <property type="entry name" value="Cullin_homology_sf"/>
</dbReference>
<dbReference type="GO" id="GO:0006511">
    <property type="term" value="P:ubiquitin-dependent protein catabolic process"/>
    <property type="evidence" value="ECO:0007669"/>
    <property type="project" value="InterPro"/>
</dbReference>
<dbReference type="GO" id="GO:0007091">
    <property type="term" value="P:metaphase/anaphase transition of mitotic cell cycle"/>
    <property type="evidence" value="ECO:0007669"/>
    <property type="project" value="TreeGrafter"/>
</dbReference>
<name>A0A1I7RNN7_BURXY</name>
<comment type="similarity">
    <text evidence="1">Belongs to the cullin family.</text>
</comment>
<dbReference type="GO" id="GO:0070979">
    <property type="term" value="P:protein K11-linked ubiquitination"/>
    <property type="evidence" value="ECO:0007669"/>
    <property type="project" value="TreeGrafter"/>
</dbReference>
<dbReference type="EMBL" id="CAJFDI010000005">
    <property type="protein sequence ID" value="CAD5232160.1"/>
    <property type="molecule type" value="Genomic_DNA"/>
</dbReference>
<dbReference type="PANTHER" id="PTHR45957:SF1">
    <property type="entry name" value="ANAPHASE-PROMOTING COMPLEX SUBUNIT 2"/>
    <property type="match status" value="1"/>
</dbReference>
<dbReference type="InterPro" id="IPR044554">
    <property type="entry name" value="ANAPC2"/>
</dbReference>
<evidence type="ECO:0000313" key="7">
    <source>
        <dbReference type="WBParaSite" id="BXY_0232400.1"/>
    </source>
</evidence>
<dbReference type="GO" id="GO:0005680">
    <property type="term" value="C:anaphase-promoting complex"/>
    <property type="evidence" value="ECO:0007669"/>
    <property type="project" value="TreeGrafter"/>
</dbReference>